<dbReference type="SUPFAM" id="SSF51445">
    <property type="entry name" value="(Trans)glycosidases"/>
    <property type="match status" value="1"/>
</dbReference>
<comment type="similarity">
    <text evidence="1 4">Belongs to the glycosyl hydrolase 30 family.</text>
</comment>
<dbReference type="PRINTS" id="PR00843">
    <property type="entry name" value="GLHYDRLASE30"/>
</dbReference>
<dbReference type="InterPro" id="IPR001139">
    <property type="entry name" value="Glyco_hydro_30"/>
</dbReference>
<gene>
    <name evidence="6" type="ORF">SAMN04487996_13144</name>
</gene>
<dbReference type="Proteomes" id="UP000198748">
    <property type="component" value="Unassembled WGS sequence"/>
</dbReference>
<dbReference type="PANTHER" id="PTHR11069:SF23">
    <property type="entry name" value="LYSOSOMAL ACID GLUCOSYLCERAMIDASE"/>
    <property type="match status" value="1"/>
</dbReference>
<keyword evidence="3 4" id="KW-0378">Hydrolase</keyword>
<evidence type="ECO:0000256" key="1">
    <source>
        <dbReference type="ARBA" id="ARBA00005382"/>
    </source>
</evidence>
<keyword evidence="4" id="KW-0326">Glycosidase</keyword>
<evidence type="ECO:0000313" key="7">
    <source>
        <dbReference type="Proteomes" id="UP000198748"/>
    </source>
</evidence>
<evidence type="ECO:0000259" key="5">
    <source>
        <dbReference type="Pfam" id="PF02055"/>
    </source>
</evidence>
<dbReference type="EMBL" id="FNAN01000031">
    <property type="protein sequence ID" value="SDH22746.1"/>
    <property type="molecule type" value="Genomic_DNA"/>
</dbReference>
<sequence>MGFKRSAAAVESSEFMSSRSSLNFQNSKLYTLDAKLLDIKLKSMKFFNPKPALLLGICLVTGLMAFGQSKKVDFWLTNPDKSVLFAQQPALALQKPASSGATPVIGINAKQKFQEIDGFGFTLTGGSAQHLMGMSKIARTALLKELFSTAGNGIGIAYLRVSIGASDLNEKVFSYDDLPQGQTDPDMKHFNLGPDRNDVIPILKEILAFNPKLKILGSPWSPPVWMKDNGDTRGGSLKPEWYDAYARYFVRYIQDMQKEGIRIDAITVQNEPLHPGNNPSLLMLAKDQAVFVKNHLGPAFEKAKINTKIIVYDHNADKPEYPITILDDPEAKRYVNGSAFHL</sequence>
<reference evidence="7" key="1">
    <citation type="submission" date="2016-10" db="EMBL/GenBank/DDBJ databases">
        <authorList>
            <person name="Varghese N."/>
            <person name="Submissions S."/>
        </authorList>
    </citation>
    <scope>NUCLEOTIDE SEQUENCE [LARGE SCALE GENOMIC DNA]</scope>
    <source>
        <strain evidence="7">DSM 25329</strain>
    </source>
</reference>
<keyword evidence="2" id="KW-0732">Signal</keyword>
<dbReference type="InterPro" id="IPR033453">
    <property type="entry name" value="Glyco_hydro_30_TIM-barrel"/>
</dbReference>
<dbReference type="GO" id="GO:0004348">
    <property type="term" value="F:glucosylceramidase activity"/>
    <property type="evidence" value="ECO:0007669"/>
    <property type="project" value="InterPro"/>
</dbReference>
<organism evidence="6 7">
    <name type="scientific">Dyadobacter soli</name>
    <dbReference type="NCBI Taxonomy" id="659014"/>
    <lineage>
        <taxon>Bacteria</taxon>
        <taxon>Pseudomonadati</taxon>
        <taxon>Bacteroidota</taxon>
        <taxon>Cytophagia</taxon>
        <taxon>Cytophagales</taxon>
        <taxon>Spirosomataceae</taxon>
        <taxon>Dyadobacter</taxon>
    </lineage>
</organism>
<dbReference type="AlphaFoldDB" id="A0A1G8APR1"/>
<dbReference type="InterPro" id="IPR017853">
    <property type="entry name" value="GH"/>
</dbReference>
<evidence type="ECO:0000256" key="3">
    <source>
        <dbReference type="ARBA" id="ARBA00022801"/>
    </source>
</evidence>
<dbReference type="PANTHER" id="PTHR11069">
    <property type="entry name" value="GLUCOSYLCERAMIDASE"/>
    <property type="match status" value="1"/>
</dbReference>
<dbReference type="Gene3D" id="3.20.20.80">
    <property type="entry name" value="Glycosidases"/>
    <property type="match status" value="1"/>
</dbReference>
<accession>A0A1G8APR1</accession>
<evidence type="ECO:0000313" key="6">
    <source>
        <dbReference type="EMBL" id="SDH22746.1"/>
    </source>
</evidence>
<evidence type="ECO:0000256" key="4">
    <source>
        <dbReference type="RuleBase" id="RU361188"/>
    </source>
</evidence>
<name>A0A1G8APR1_9BACT</name>
<dbReference type="GO" id="GO:0006680">
    <property type="term" value="P:glucosylceramide catabolic process"/>
    <property type="evidence" value="ECO:0007669"/>
    <property type="project" value="TreeGrafter"/>
</dbReference>
<proteinExistence type="inferred from homology"/>
<dbReference type="STRING" id="659014.SAMN04487996_13144"/>
<protein>
    <submittedName>
        <fullName evidence="6">O-Glycosyl hydrolase family 30</fullName>
    </submittedName>
</protein>
<feature type="domain" description="Glycosyl hydrolase family 30 TIM-barrel" evidence="5">
    <location>
        <begin position="116"/>
        <end position="341"/>
    </location>
</feature>
<dbReference type="Pfam" id="PF02055">
    <property type="entry name" value="Glyco_hydro_30"/>
    <property type="match status" value="1"/>
</dbReference>
<dbReference type="GO" id="GO:0016020">
    <property type="term" value="C:membrane"/>
    <property type="evidence" value="ECO:0007669"/>
    <property type="project" value="GOC"/>
</dbReference>
<keyword evidence="7" id="KW-1185">Reference proteome</keyword>
<evidence type="ECO:0000256" key="2">
    <source>
        <dbReference type="ARBA" id="ARBA00022729"/>
    </source>
</evidence>